<protein>
    <submittedName>
        <fullName evidence="2">Uncharacterized protein</fullName>
    </submittedName>
</protein>
<accession>A0AAV7U0A2</accession>
<sequence length="80" mass="8575">MAVRPGNALRVWNEPAYQESKTVERHQGLNAGRRGRPGGSRLAGKVRDHGPDKSGGAAQLGRHLHCLEQSPQARTGAVGR</sequence>
<dbReference type="EMBL" id="JANPWB010000006">
    <property type="protein sequence ID" value="KAJ1182407.1"/>
    <property type="molecule type" value="Genomic_DNA"/>
</dbReference>
<dbReference type="Proteomes" id="UP001066276">
    <property type="component" value="Chromosome 3_2"/>
</dbReference>
<dbReference type="AlphaFoldDB" id="A0AAV7U0A2"/>
<organism evidence="2 3">
    <name type="scientific">Pleurodeles waltl</name>
    <name type="common">Iberian ribbed newt</name>
    <dbReference type="NCBI Taxonomy" id="8319"/>
    <lineage>
        <taxon>Eukaryota</taxon>
        <taxon>Metazoa</taxon>
        <taxon>Chordata</taxon>
        <taxon>Craniata</taxon>
        <taxon>Vertebrata</taxon>
        <taxon>Euteleostomi</taxon>
        <taxon>Amphibia</taxon>
        <taxon>Batrachia</taxon>
        <taxon>Caudata</taxon>
        <taxon>Salamandroidea</taxon>
        <taxon>Salamandridae</taxon>
        <taxon>Pleurodelinae</taxon>
        <taxon>Pleurodeles</taxon>
    </lineage>
</organism>
<comment type="caution">
    <text evidence="2">The sequence shown here is derived from an EMBL/GenBank/DDBJ whole genome shotgun (WGS) entry which is preliminary data.</text>
</comment>
<feature type="region of interest" description="Disordered" evidence="1">
    <location>
        <begin position="19"/>
        <end position="58"/>
    </location>
</feature>
<evidence type="ECO:0000256" key="1">
    <source>
        <dbReference type="SAM" id="MobiDB-lite"/>
    </source>
</evidence>
<gene>
    <name evidence="2" type="ORF">NDU88_007597</name>
</gene>
<evidence type="ECO:0000313" key="3">
    <source>
        <dbReference type="Proteomes" id="UP001066276"/>
    </source>
</evidence>
<name>A0AAV7U0A2_PLEWA</name>
<reference evidence="2" key="1">
    <citation type="journal article" date="2022" name="bioRxiv">
        <title>Sequencing and chromosome-scale assembly of the giantPleurodeles waltlgenome.</title>
        <authorList>
            <person name="Brown T."/>
            <person name="Elewa A."/>
            <person name="Iarovenko S."/>
            <person name="Subramanian E."/>
            <person name="Araus A.J."/>
            <person name="Petzold A."/>
            <person name="Susuki M."/>
            <person name="Suzuki K.-i.T."/>
            <person name="Hayashi T."/>
            <person name="Toyoda A."/>
            <person name="Oliveira C."/>
            <person name="Osipova E."/>
            <person name="Leigh N.D."/>
            <person name="Simon A."/>
            <person name="Yun M.H."/>
        </authorList>
    </citation>
    <scope>NUCLEOTIDE SEQUENCE</scope>
    <source>
        <strain evidence="2">20211129_DDA</strain>
        <tissue evidence="2">Liver</tissue>
    </source>
</reference>
<proteinExistence type="predicted"/>
<evidence type="ECO:0000313" key="2">
    <source>
        <dbReference type="EMBL" id="KAJ1182407.1"/>
    </source>
</evidence>
<keyword evidence="3" id="KW-1185">Reference proteome</keyword>